<dbReference type="PANTHER" id="PTHR44314">
    <property type="entry name" value="CILIA- AND FLAGELLA-ASSOCIATED PROTEIN 70"/>
    <property type="match status" value="1"/>
</dbReference>
<keyword evidence="1" id="KW-0677">Repeat</keyword>
<keyword evidence="2" id="KW-0802">TPR repeat</keyword>
<dbReference type="Proteomes" id="UP000261520">
    <property type="component" value="Unplaced"/>
</dbReference>
<protein>
    <submittedName>
        <fullName evidence="3">Uncharacterized protein</fullName>
    </submittedName>
</protein>
<dbReference type="Gene3D" id="1.25.40.10">
    <property type="entry name" value="Tetratricopeptide repeat domain"/>
    <property type="match status" value="1"/>
</dbReference>
<reference evidence="3" key="1">
    <citation type="submission" date="2025-08" db="UniProtKB">
        <authorList>
            <consortium name="Ensembl"/>
        </authorList>
    </citation>
    <scope>IDENTIFICATION</scope>
</reference>
<dbReference type="InterPro" id="IPR019734">
    <property type="entry name" value="TPR_rpt"/>
</dbReference>
<evidence type="ECO:0000313" key="4">
    <source>
        <dbReference type="Proteomes" id="UP000261520"/>
    </source>
</evidence>
<reference evidence="3" key="2">
    <citation type="submission" date="2025-09" db="UniProtKB">
        <authorList>
            <consortium name="Ensembl"/>
        </authorList>
    </citation>
    <scope>IDENTIFICATION</scope>
</reference>
<dbReference type="InterPro" id="IPR011990">
    <property type="entry name" value="TPR-like_helical_dom_sf"/>
</dbReference>
<dbReference type="AlphaFoldDB" id="A0A3B4BBC9"/>
<dbReference type="PANTHER" id="PTHR44314:SF1">
    <property type="entry name" value="CILIA- AND FLAGELLA-ASSOCIATED PROTEIN 70"/>
    <property type="match status" value="1"/>
</dbReference>
<dbReference type="SUPFAM" id="SSF48452">
    <property type="entry name" value="TPR-like"/>
    <property type="match status" value="1"/>
</dbReference>
<name>A0A3B4BBC9_9GOBI</name>
<evidence type="ECO:0000313" key="3">
    <source>
        <dbReference type="Ensembl" id="ENSPMGP00000026220.1"/>
    </source>
</evidence>
<sequence>GTVLGESEKRVRHLSETCFNYEFSCSFQCARDPQAIAELARKLVTVLDFLPEEKKADTRTVVLGQAVLDFLPLLHGENIYIFVWGGGTSGTDILLSACFSVHVSEALVSADALSFCNLLRVTVETAFSVPESWTLPSGSSPTASSYTAALEVPLTAEVTFKNTIISMMHIFKVLYECSLSFHPPPENPHLVLLRLGDICQQEGQFEQAKLVHLQACEQSPSCLTWLGLGAACYRLGELSLAETALTEANHLNNRNAQVWAYLSFICLKSGRLKEAEQFYKYAVQVSLKSKVHYNTFYIHCIYVVLQFKLQNEELIREYTQMFDQARFSYLDHCFEGAAS</sequence>
<organism evidence="3 4">
    <name type="scientific">Periophthalmus magnuspinnatus</name>
    <dbReference type="NCBI Taxonomy" id="409849"/>
    <lineage>
        <taxon>Eukaryota</taxon>
        <taxon>Metazoa</taxon>
        <taxon>Chordata</taxon>
        <taxon>Craniata</taxon>
        <taxon>Vertebrata</taxon>
        <taxon>Euteleostomi</taxon>
        <taxon>Actinopterygii</taxon>
        <taxon>Neopterygii</taxon>
        <taxon>Teleostei</taxon>
        <taxon>Neoteleostei</taxon>
        <taxon>Acanthomorphata</taxon>
        <taxon>Gobiaria</taxon>
        <taxon>Gobiiformes</taxon>
        <taxon>Gobioidei</taxon>
        <taxon>Gobiidae</taxon>
        <taxon>Oxudercinae</taxon>
        <taxon>Periophthalmus</taxon>
    </lineage>
</organism>
<dbReference type="GO" id="GO:0070062">
    <property type="term" value="C:extracellular exosome"/>
    <property type="evidence" value="ECO:0007669"/>
    <property type="project" value="TreeGrafter"/>
</dbReference>
<accession>A0A3B4BBC9</accession>
<dbReference type="GO" id="GO:0031514">
    <property type="term" value="C:motile cilium"/>
    <property type="evidence" value="ECO:0007669"/>
    <property type="project" value="TreeGrafter"/>
</dbReference>
<dbReference type="SMART" id="SM00028">
    <property type="entry name" value="TPR"/>
    <property type="match status" value="3"/>
</dbReference>
<dbReference type="Ensembl" id="ENSPMGT00000027924.1">
    <property type="protein sequence ID" value="ENSPMGP00000026220.1"/>
    <property type="gene ID" value="ENSPMGG00000021151.1"/>
</dbReference>
<evidence type="ECO:0000256" key="2">
    <source>
        <dbReference type="ARBA" id="ARBA00022803"/>
    </source>
</evidence>
<dbReference type="InterPro" id="IPR052628">
    <property type="entry name" value="CFAP70"/>
</dbReference>
<keyword evidence="4" id="KW-1185">Reference proteome</keyword>
<dbReference type="GO" id="GO:0060271">
    <property type="term" value="P:cilium assembly"/>
    <property type="evidence" value="ECO:0007669"/>
    <property type="project" value="TreeGrafter"/>
</dbReference>
<dbReference type="GO" id="GO:0003341">
    <property type="term" value="P:cilium movement"/>
    <property type="evidence" value="ECO:0007669"/>
    <property type="project" value="TreeGrafter"/>
</dbReference>
<dbReference type="STRING" id="409849.ENSPMGP00000026220"/>
<evidence type="ECO:0000256" key="1">
    <source>
        <dbReference type="ARBA" id="ARBA00022737"/>
    </source>
</evidence>
<proteinExistence type="predicted"/>